<protein>
    <submittedName>
        <fullName evidence="1">Uncharacterized protein</fullName>
    </submittedName>
</protein>
<proteinExistence type="predicted"/>
<dbReference type="AlphaFoldDB" id="A0A0A8ZTV5"/>
<dbReference type="EMBL" id="GBRH01255669">
    <property type="protein sequence ID" value="JAD42226.1"/>
    <property type="molecule type" value="Transcribed_RNA"/>
</dbReference>
<reference evidence="1" key="2">
    <citation type="journal article" date="2015" name="Data Brief">
        <title>Shoot transcriptome of the giant reed, Arundo donax.</title>
        <authorList>
            <person name="Barrero R.A."/>
            <person name="Guerrero F.D."/>
            <person name="Moolhuijzen P."/>
            <person name="Goolsby J.A."/>
            <person name="Tidwell J."/>
            <person name="Bellgard S.E."/>
            <person name="Bellgard M.I."/>
        </authorList>
    </citation>
    <scope>NUCLEOTIDE SEQUENCE</scope>
    <source>
        <tissue evidence="1">Shoot tissue taken approximately 20 cm above the soil surface</tissue>
    </source>
</reference>
<name>A0A0A8ZTV5_ARUDO</name>
<accession>A0A0A8ZTV5</accession>
<sequence>MDIFSLHLRLEGLEFCADSMLKNIQHLIRNHFRIIWDIAKQNLMCHMTNP</sequence>
<reference evidence="1" key="1">
    <citation type="submission" date="2014-09" db="EMBL/GenBank/DDBJ databases">
        <authorList>
            <person name="Magalhaes I.L.F."/>
            <person name="Oliveira U."/>
            <person name="Santos F.R."/>
            <person name="Vidigal T.H.D.A."/>
            <person name="Brescovit A.D."/>
            <person name="Santos A.J."/>
        </authorList>
    </citation>
    <scope>NUCLEOTIDE SEQUENCE</scope>
    <source>
        <tissue evidence="1">Shoot tissue taken approximately 20 cm above the soil surface</tissue>
    </source>
</reference>
<evidence type="ECO:0000313" key="1">
    <source>
        <dbReference type="EMBL" id="JAD42226.1"/>
    </source>
</evidence>
<organism evidence="1">
    <name type="scientific">Arundo donax</name>
    <name type="common">Giant reed</name>
    <name type="synonym">Donax arundinaceus</name>
    <dbReference type="NCBI Taxonomy" id="35708"/>
    <lineage>
        <taxon>Eukaryota</taxon>
        <taxon>Viridiplantae</taxon>
        <taxon>Streptophyta</taxon>
        <taxon>Embryophyta</taxon>
        <taxon>Tracheophyta</taxon>
        <taxon>Spermatophyta</taxon>
        <taxon>Magnoliopsida</taxon>
        <taxon>Liliopsida</taxon>
        <taxon>Poales</taxon>
        <taxon>Poaceae</taxon>
        <taxon>PACMAD clade</taxon>
        <taxon>Arundinoideae</taxon>
        <taxon>Arundineae</taxon>
        <taxon>Arundo</taxon>
    </lineage>
</organism>